<dbReference type="InterPro" id="IPR036890">
    <property type="entry name" value="HATPase_C_sf"/>
</dbReference>
<comment type="caution">
    <text evidence="4">The sequence shown here is derived from an EMBL/GenBank/DDBJ whole genome shotgun (WGS) entry which is preliminary data.</text>
</comment>
<keyword evidence="5" id="KW-1185">Reference proteome</keyword>
<evidence type="ECO:0000256" key="2">
    <source>
        <dbReference type="SAM" id="MobiDB-lite"/>
    </source>
</evidence>
<dbReference type="PANTHER" id="PTHR35526:SF3">
    <property type="entry name" value="ANTI-SIGMA-F FACTOR RSBW"/>
    <property type="match status" value="1"/>
</dbReference>
<organism evidence="4 5">
    <name type="scientific">Thermomonospora umbrina</name>
    <dbReference type="NCBI Taxonomy" id="111806"/>
    <lineage>
        <taxon>Bacteria</taxon>
        <taxon>Bacillati</taxon>
        <taxon>Actinomycetota</taxon>
        <taxon>Actinomycetes</taxon>
        <taxon>Streptosporangiales</taxon>
        <taxon>Thermomonosporaceae</taxon>
        <taxon>Thermomonospora</taxon>
    </lineage>
</organism>
<dbReference type="EMBL" id="QTTT01000001">
    <property type="protein sequence ID" value="REE98994.1"/>
    <property type="molecule type" value="Genomic_DNA"/>
</dbReference>
<feature type="region of interest" description="Disordered" evidence="2">
    <location>
        <begin position="1"/>
        <end position="24"/>
    </location>
</feature>
<dbReference type="Gene3D" id="3.30.565.10">
    <property type="entry name" value="Histidine kinase-like ATPase, C-terminal domain"/>
    <property type="match status" value="1"/>
</dbReference>
<accession>A0A3D9T2K2</accession>
<keyword evidence="1" id="KW-0808">Transferase</keyword>
<keyword evidence="1" id="KW-0418">Kinase</keyword>
<evidence type="ECO:0000256" key="1">
    <source>
        <dbReference type="ARBA" id="ARBA00022527"/>
    </source>
</evidence>
<dbReference type="AlphaFoldDB" id="A0A3D9T2K2"/>
<dbReference type="Pfam" id="PF13581">
    <property type="entry name" value="HATPase_c_2"/>
    <property type="match status" value="1"/>
</dbReference>
<dbReference type="GO" id="GO:0004674">
    <property type="term" value="F:protein serine/threonine kinase activity"/>
    <property type="evidence" value="ECO:0007669"/>
    <property type="project" value="UniProtKB-KW"/>
</dbReference>
<evidence type="ECO:0000313" key="5">
    <source>
        <dbReference type="Proteomes" id="UP000256661"/>
    </source>
</evidence>
<dbReference type="Proteomes" id="UP000256661">
    <property type="component" value="Unassembled WGS sequence"/>
</dbReference>
<dbReference type="InterPro" id="IPR050267">
    <property type="entry name" value="Anti-sigma-factor_SerPK"/>
</dbReference>
<name>A0A3D9T2K2_9ACTN</name>
<keyword evidence="1" id="KW-0723">Serine/threonine-protein kinase</keyword>
<evidence type="ECO:0000313" key="4">
    <source>
        <dbReference type="EMBL" id="REE98994.1"/>
    </source>
</evidence>
<protein>
    <submittedName>
        <fullName evidence="4">Anti-sigma regulatory factor (Ser/Thr protein kinase)</fullName>
    </submittedName>
</protein>
<dbReference type="RefSeq" id="WP_425453422.1">
    <property type="nucleotide sequence ID" value="NZ_QTTT01000001.1"/>
</dbReference>
<evidence type="ECO:0000259" key="3">
    <source>
        <dbReference type="Pfam" id="PF13581"/>
    </source>
</evidence>
<gene>
    <name evidence="4" type="ORF">DFJ69_4493</name>
</gene>
<dbReference type="InterPro" id="IPR003594">
    <property type="entry name" value="HATPase_dom"/>
</dbReference>
<proteinExistence type="predicted"/>
<dbReference type="PANTHER" id="PTHR35526">
    <property type="entry name" value="ANTI-SIGMA-F FACTOR RSBW-RELATED"/>
    <property type="match status" value="1"/>
</dbReference>
<feature type="domain" description="Histidine kinase/HSP90-like ATPase" evidence="3">
    <location>
        <begin position="39"/>
        <end position="169"/>
    </location>
</feature>
<reference evidence="4 5" key="1">
    <citation type="submission" date="2018-08" db="EMBL/GenBank/DDBJ databases">
        <title>Sequencing the genomes of 1000 actinobacteria strains.</title>
        <authorList>
            <person name="Klenk H.-P."/>
        </authorList>
    </citation>
    <scope>NUCLEOTIDE SEQUENCE [LARGE SCALE GENOMIC DNA]</scope>
    <source>
        <strain evidence="4 5">DSM 43927</strain>
    </source>
</reference>
<sequence length="194" mass="20298">MARDSFERGSLAARRSRQANEGSAPDLHAGTGWLWWLPVSPGVVRVARGLATETLNGHSLPAAVVENAALVVSELVTNGLRASVAGGAVGVELVPESTDGSVVVGVWDAKFDLPPEEGVNAPDVDSVALPDMAGLEEGRNGGWGLPMVDALVARRWVRQTTSPAGKWVYAALATPAGIGWASVDLWDDRWEPGA</sequence>